<feature type="transmembrane region" description="Helical" evidence="2">
    <location>
        <begin position="166"/>
        <end position="186"/>
    </location>
</feature>
<sequence length="295" mass="31356">MRSSNPVLSRRGAFGAPQAGPQQAPQYGAPYGQQPSGGGNPFGGNTAQYGQQQAPYGQQMTPDQLNQMYRQQSAGPLQTGRMTVDDVVAKTALTLLTVVVFGAGAWALLPAENYAWAFASMLAAFGLGMFITFRRTIHPALVIGYAALEGIFLGAASHAFENAYSGIVVQAVLGTAAIFVAMLWAYKSGRIRVTARYARIGIAIAIAFVLLMIVNLIFVAFAGGDGVRGGAMGIVFGVIGIALGAFFLSLDFHEVEQLVAAGAPEREAWRAAFGLTLSLVWIYLELLRLLAIFRD</sequence>
<dbReference type="InterPro" id="IPR010539">
    <property type="entry name" value="BaxI_1-like"/>
</dbReference>
<evidence type="ECO:0000256" key="2">
    <source>
        <dbReference type="SAM" id="Phobius"/>
    </source>
</evidence>
<reference evidence="3 4" key="1">
    <citation type="submission" date="2024-06" db="EMBL/GenBank/DDBJ databases">
        <title>The Natural Products Discovery Center: Release of the First 8490 Sequenced Strains for Exploring Actinobacteria Biosynthetic Diversity.</title>
        <authorList>
            <person name="Kalkreuter E."/>
            <person name="Kautsar S.A."/>
            <person name="Yang D."/>
            <person name="Bader C.D."/>
            <person name="Teijaro C.N."/>
            <person name="Fluegel L."/>
            <person name="Davis C.M."/>
            <person name="Simpson J.R."/>
            <person name="Lauterbach L."/>
            <person name="Steele A.D."/>
            <person name="Gui C."/>
            <person name="Meng S."/>
            <person name="Li G."/>
            <person name="Viehrig K."/>
            <person name="Ye F."/>
            <person name="Su P."/>
            <person name="Kiefer A.F."/>
            <person name="Nichols A."/>
            <person name="Cepeda A.J."/>
            <person name="Yan W."/>
            <person name="Fan B."/>
            <person name="Jiang Y."/>
            <person name="Adhikari A."/>
            <person name="Zheng C.-J."/>
            <person name="Schuster L."/>
            <person name="Cowan T.M."/>
            <person name="Smanski M.J."/>
            <person name="Chevrette M.G."/>
            <person name="De Carvalho L.P.S."/>
            <person name="Shen B."/>
        </authorList>
    </citation>
    <scope>NUCLEOTIDE SEQUENCE [LARGE SCALE GENOMIC DNA]</scope>
    <source>
        <strain evidence="3 4">NPDC048946</strain>
    </source>
</reference>
<dbReference type="Pfam" id="PF12811">
    <property type="entry name" value="BaxI_1"/>
    <property type="match status" value="1"/>
</dbReference>
<dbReference type="PANTHER" id="PTHR41282:SF1">
    <property type="entry name" value="CONSERVED TRANSMEMBRANE PROTEIN-RELATED"/>
    <property type="match status" value="1"/>
</dbReference>
<dbReference type="Proteomes" id="UP001551482">
    <property type="component" value="Unassembled WGS sequence"/>
</dbReference>
<evidence type="ECO:0000313" key="4">
    <source>
        <dbReference type="Proteomes" id="UP001551482"/>
    </source>
</evidence>
<proteinExistence type="predicted"/>
<feature type="transmembrane region" description="Helical" evidence="2">
    <location>
        <begin position="229"/>
        <end position="250"/>
    </location>
</feature>
<keyword evidence="2" id="KW-0472">Membrane</keyword>
<keyword evidence="4" id="KW-1185">Reference proteome</keyword>
<feature type="transmembrane region" description="Helical" evidence="2">
    <location>
        <begin position="87"/>
        <end position="108"/>
    </location>
</feature>
<protein>
    <submittedName>
        <fullName evidence="3">Bax inhibitor-1/YccA family protein</fullName>
    </submittedName>
</protein>
<evidence type="ECO:0000256" key="1">
    <source>
        <dbReference type="SAM" id="MobiDB-lite"/>
    </source>
</evidence>
<keyword evidence="2" id="KW-1133">Transmembrane helix</keyword>
<feature type="compositionally biased region" description="Low complexity" evidence="1">
    <location>
        <begin position="12"/>
        <end position="34"/>
    </location>
</feature>
<dbReference type="PIRSF" id="PIRSF009160">
    <property type="entry name" value="UCP009160"/>
    <property type="match status" value="1"/>
</dbReference>
<dbReference type="RefSeq" id="WP_358355495.1">
    <property type="nucleotide sequence ID" value="NZ_JBEZFP010000046.1"/>
</dbReference>
<organism evidence="3 4">
    <name type="scientific">Streptodolium elevatio</name>
    <dbReference type="NCBI Taxonomy" id="3157996"/>
    <lineage>
        <taxon>Bacteria</taxon>
        <taxon>Bacillati</taxon>
        <taxon>Actinomycetota</taxon>
        <taxon>Actinomycetes</taxon>
        <taxon>Kitasatosporales</taxon>
        <taxon>Streptomycetaceae</taxon>
        <taxon>Streptodolium</taxon>
    </lineage>
</organism>
<feature type="transmembrane region" description="Helical" evidence="2">
    <location>
        <begin position="140"/>
        <end position="160"/>
    </location>
</feature>
<feature type="transmembrane region" description="Helical" evidence="2">
    <location>
        <begin position="198"/>
        <end position="223"/>
    </location>
</feature>
<name>A0ABV3DIN2_9ACTN</name>
<feature type="region of interest" description="Disordered" evidence="1">
    <location>
        <begin position="1"/>
        <end position="53"/>
    </location>
</feature>
<comment type="caution">
    <text evidence="3">The sequence shown here is derived from an EMBL/GenBank/DDBJ whole genome shotgun (WGS) entry which is preliminary data.</text>
</comment>
<dbReference type="EMBL" id="JBEZFP010000046">
    <property type="protein sequence ID" value="MEU8135613.1"/>
    <property type="molecule type" value="Genomic_DNA"/>
</dbReference>
<accession>A0ABV3DIN2</accession>
<gene>
    <name evidence="3" type="ORF">AB0C36_19095</name>
</gene>
<keyword evidence="2" id="KW-0812">Transmembrane</keyword>
<feature type="transmembrane region" description="Helical" evidence="2">
    <location>
        <begin position="114"/>
        <end position="133"/>
    </location>
</feature>
<dbReference type="PANTHER" id="PTHR41282">
    <property type="entry name" value="CONSERVED TRANSMEMBRANE PROTEIN-RELATED"/>
    <property type="match status" value="1"/>
</dbReference>
<feature type="transmembrane region" description="Helical" evidence="2">
    <location>
        <begin position="271"/>
        <end position="293"/>
    </location>
</feature>
<evidence type="ECO:0000313" key="3">
    <source>
        <dbReference type="EMBL" id="MEU8135613.1"/>
    </source>
</evidence>